<dbReference type="Proteomes" id="UP000000724">
    <property type="component" value="Contig Pc00c22"/>
</dbReference>
<reference evidence="1 2" key="1">
    <citation type="journal article" date="2008" name="Nat. Biotechnol.">
        <title>Genome sequencing and analysis of the filamentous fungus Penicillium chrysogenum.</title>
        <authorList>
            <person name="van den Berg M.A."/>
            <person name="Albang R."/>
            <person name="Albermann K."/>
            <person name="Badger J.H."/>
            <person name="Daran J.-M."/>
            <person name="Driessen A.J.M."/>
            <person name="Garcia-Estrada C."/>
            <person name="Fedorova N.D."/>
            <person name="Harris D.M."/>
            <person name="Heijne W.H.M."/>
            <person name="Joardar V.S."/>
            <person name="Kiel J.A.K.W."/>
            <person name="Kovalchuk A."/>
            <person name="Martin J.F."/>
            <person name="Nierman W.C."/>
            <person name="Nijland J.G."/>
            <person name="Pronk J.T."/>
            <person name="Roubos J.A."/>
            <person name="van der Klei I.J."/>
            <person name="van Peij N.N.M.E."/>
            <person name="Veenhuis M."/>
            <person name="von Doehren H."/>
            <person name="Wagner C."/>
            <person name="Wortman J.R."/>
            <person name="Bovenberg R.A.L."/>
        </authorList>
    </citation>
    <scope>NUCLEOTIDE SEQUENCE [LARGE SCALE GENOMIC DNA]</scope>
    <source>
        <strain evidence="2">ATCC 28089 / DSM 1075 / NRRL 1951 / Wisconsin 54-1255</strain>
    </source>
</reference>
<keyword evidence="2" id="KW-1185">Reference proteome</keyword>
<name>B6HQA7_PENRW</name>
<dbReference type="AlphaFoldDB" id="B6HQA7"/>
<gene>
    <name evidence="1" type="ORF">Pc22g11530</name>
    <name evidence="1" type="ORF">PCH_Pc22g11530</name>
</gene>
<sequence length="152" mass="17576">MAFTKKEAYRRHHLNPDRNRVQPAYLQLLEHKQHMSRSRLGAAGSPLFIALAMHLSSADKLRQAARLHASGRSVQVVWTWVLLATAAVPAAEANPEARTRVVASETAYPKRLEDWELENSKKFIKRRWAGTIHKARHDNHRKGKRWQMNRET</sequence>
<organism evidence="1 2">
    <name type="scientific">Penicillium rubens (strain ATCC 28089 / DSM 1075 / NRRL 1951 / Wisconsin 54-1255)</name>
    <name type="common">Penicillium chrysogenum</name>
    <dbReference type="NCBI Taxonomy" id="500485"/>
    <lineage>
        <taxon>Eukaryota</taxon>
        <taxon>Fungi</taxon>
        <taxon>Dikarya</taxon>
        <taxon>Ascomycota</taxon>
        <taxon>Pezizomycotina</taxon>
        <taxon>Eurotiomycetes</taxon>
        <taxon>Eurotiomycetidae</taxon>
        <taxon>Eurotiales</taxon>
        <taxon>Aspergillaceae</taxon>
        <taxon>Penicillium</taxon>
        <taxon>Penicillium chrysogenum species complex</taxon>
    </lineage>
</organism>
<dbReference type="VEuPathDB" id="FungiDB:PCH_Pc22g11530"/>
<protein>
    <submittedName>
        <fullName evidence="1">Uncharacterized protein</fullName>
    </submittedName>
</protein>
<evidence type="ECO:0000313" key="2">
    <source>
        <dbReference type="Proteomes" id="UP000000724"/>
    </source>
</evidence>
<accession>B6HQA7</accession>
<evidence type="ECO:0000313" key="1">
    <source>
        <dbReference type="EMBL" id="CAP98441.1"/>
    </source>
</evidence>
<dbReference type="EMBL" id="AM920437">
    <property type="protein sequence ID" value="CAP98441.1"/>
    <property type="molecule type" value="Genomic_DNA"/>
</dbReference>
<proteinExistence type="predicted"/>
<dbReference type="HOGENOM" id="CLU_1722969_0_0_1"/>